<accession>A0A0G0Q1Q8</accession>
<dbReference type="AlphaFoldDB" id="A0A0G0Q1Q8"/>
<dbReference type="EMBL" id="LBXN01000007">
    <property type="protein sequence ID" value="KKR34068.1"/>
    <property type="molecule type" value="Genomic_DNA"/>
</dbReference>
<gene>
    <name evidence="1" type="ORF">UT63_C0007G0023</name>
</gene>
<comment type="caution">
    <text evidence="1">The sequence shown here is derived from an EMBL/GenBank/DDBJ whole genome shotgun (WGS) entry which is preliminary data.</text>
</comment>
<evidence type="ECO:0000313" key="1">
    <source>
        <dbReference type="EMBL" id="KKR34068.1"/>
    </source>
</evidence>
<name>A0A0G0Q1Q8_9BACT</name>
<proteinExistence type="predicted"/>
<sequence>MNRKRENGPISIKMGTLFHLKGDKGDPPKTFVVTDNRPPGNHFEAFEVFRDDRGKRFIHMGGGYDTEDIGKICEEIKPSEVITLARRGARRKHYGLTRNVIDYFKSSSKKPPRIIRR</sequence>
<dbReference type="Proteomes" id="UP000034539">
    <property type="component" value="Unassembled WGS sequence"/>
</dbReference>
<reference evidence="1 2" key="1">
    <citation type="journal article" date="2015" name="Nature">
        <title>rRNA introns, odd ribosomes, and small enigmatic genomes across a large radiation of phyla.</title>
        <authorList>
            <person name="Brown C.T."/>
            <person name="Hug L.A."/>
            <person name="Thomas B.C."/>
            <person name="Sharon I."/>
            <person name="Castelle C.J."/>
            <person name="Singh A."/>
            <person name="Wilkins M.J."/>
            <person name="Williams K.H."/>
            <person name="Banfield J.F."/>
        </authorList>
    </citation>
    <scope>NUCLEOTIDE SEQUENCE [LARGE SCALE GENOMIC DNA]</scope>
</reference>
<protein>
    <submittedName>
        <fullName evidence="1">Uncharacterized protein</fullName>
    </submittedName>
</protein>
<evidence type="ECO:0000313" key="2">
    <source>
        <dbReference type="Proteomes" id="UP000034539"/>
    </source>
</evidence>
<organism evidence="1 2">
    <name type="scientific">Candidatus Gottesmanbacteria bacterium GW2011_GWC2_39_8</name>
    <dbReference type="NCBI Taxonomy" id="1618450"/>
    <lineage>
        <taxon>Bacteria</taxon>
        <taxon>Candidatus Gottesmaniibacteriota</taxon>
    </lineage>
</organism>